<gene>
    <name evidence="2" type="ORF">BJG266_LOCUS23726</name>
    <name evidence="3" type="ORF">QVE165_LOCUS42695</name>
</gene>
<feature type="transmembrane region" description="Helical" evidence="1">
    <location>
        <begin position="174"/>
        <end position="194"/>
    </location>
</feature>
<proteinExistence type="predicted"/>
<keyword evidence="4" id="KW-1185">Reference proteome</keyword>
<feature type="transmembrane region" description="Helical" evidence="1">
    <location>
        <begin position="141"/>
        <end position="162"/>
    </location>
</feature>
<evidence type="ECO:0008006" key="6">
    <source>
        <dbReference type="Google" id="ProtNLM"/>
    </source>
</evidence>
<dbReference type="InterPro" id="IPR040350">
    <property type="entry name" value="TMEM272"/>
</dbReference>
<accession>A0A814S7P7</accession>
<keyword evidence="1" id="KW-1133">Transmembrane helix</keyword>
<feature type="transmembrane region" description="Helical" evidence="1">
    <location>
        <begin position="267"/>
        <end position="291"/>
    </location>
</feature>
<evidence type="ECO:0000256" key="1">
    <source>
        <dbReference type="SAM" id="Phobius"/>
    </source>
</evidence>
<reference evidence="2" key="1">
    <citation type="submission" date="2021-02" db="EMBL/GenBank/DDBJ databases">
        <authorList>
            <person name="Nowell W R."/>
        </authorList>
    </citation>
    <scope>NUCLEOTIDE SEQUENCE</scope>
</reference>
<evidence type="ECO:0000313" key="4">
    <source>
        <dbReference type="Proteomes" id="UP000663832"/>
    </source>
</evidence>
<keyword evidence="1" id="KW-0472">Membrane</keyword>
<dbReference type="PANTHER" id="PTHR33444">
    <property type="entry name" value="SI:DKEY-19B23.12-RELATED"/>
    <property type="match status" value="1"/>
</dbReference>
<comment type="caution">
    <text evidence="2">The sequence shown here is derived from an EMBL/GenBank/DDBJ whole genome shotgun (WGS) entry which is preliminary data.</text>
</comment>
<protein>
    <recommendedName>
        <fullName evidence="6">Transmembrane protein</fullName>
    </recommendedName>
</protein>
<dbReference type="EMBL" id="CAJNOM010000532">
    <property type="protein sequence ID" value="CAF1488233.1"/>
    <property type="molecule type" value="Genomic_DNA"/>
</dbReference>
<keyword evidence="1" id="KW-0812">Transmembrane</keyword>
<dbReference type="OrthoDB" id="6157510at2759"/>
<evidence type="ECO:0000313" key="5">
    <source>
        <dbReference type="Proteomes" id="UP000663877"/>
    </source>
</evidence>
<dbReference type="EMBL" id="CAJNOI010000161">
    <property type="protein sequence ID" value="CAF1144315.1"/>
    <property type="molecule type" value="Genomic_DNA"/>
</dbReference>
<organism evidence="2 5">
    <name type="scientific">Adineta steineri</name>
    <dbReference type="NCBI Taxonomy" id="433720"/>
    <lineage>
        <taxon>Eukaryota</taxon>
        <taxon>Metazoa</taxon>
        <taxon>Spiralia</taxon>
        <taxon>Gnathifera</taxon>
        <taxon>Rotifera</taxon>
        <taxon>Eurotatoria</taxon>
        <taxon>Bdelloidea</taxon>
        <taxon>Adinetida</taxon>
        <taxon>Adinetidae</taxon>
        <taxon>Adineta</taxon>
    </lineage>
</organism>
<sequence>MSSVRSSSSIRIHLDLPSEEQSKGSSFELNSISSILSPSKKKLNINLSNTSSTSDGQRTARLSSLSSSYAQFLKQRDMDKNKKVLSQEDHRLLLSSSEWVEDVKDSDPYVSVLSRLGEAIQDSETYFEFVKKSFSIITQTFIATALLILLTIFQVILFFMGVKYLNDCPIQPNLPVYLLVVGSMGLVRVLNLLWKQFRRRRMRKLEGVELDQEEETENDGSSFTDAVLNLFLLAWFIVGQFWTWGVYLPNFEFGLENPHHYCHRNVYVFALVHIGSVYVLFLAAIFFLIALTCCARFPHLIVKTPR</sequence>
<evidence type="ECO:0000313" key="2">
    <source>
        <dbReference type="EMBL" id="CAF1144315.1"/>
    </source>
</evidence>
<dbReference type="AlphaFoldDB" id="A0A814S7P7"/>
<feature type="transmembrane region" description="Helical" evidence="1">
    <location>
        <begin position="226"/>
        <end position="247"/>
    </location>
</feature>
<evidence type="ECO:0000313" key="3">
    <source>
        <dbReference type="EMBL" id="CAF1488233.1"/>
    </source>
</evidence>
<dbReference type="Proteomes" id="UP000663832">
    <property type="component" value="Unassembled WGS sequence"/>
</dbReference>
<name>A0A814S7P7_9BILA</name>
<dbReference type="PANTHER" id="PTHR33444:SF7">
    <property type="entry name" value="TRANSMEMBRANE PROTEIN 272"/>
    <property type="match status" value="1"/>
</dbReference>
<dbReference type="Proteomes" id="UP000663877">
    <property type="component" value="Unassembled WGS sequence"/>
</dbReference>